<dbReference type="OrthoDB" id="9767239at2"/>
<feature type="region of interest" description="Disordered" evidence="3">
    <location>
        <begin position="1"/>
        <end position="101"/>
    </location>
</feature>
<keyword evidence="2" id="KW-0378">Hydrolase</keyword>
<gene>
    <name evidence="4" type="ORF">HYN69_15075</name>
</gene>
<evidence type="ECO:0000256" key="1">
    <source>
        <dbReference type="ARBA" id="ARBA00022729"/>
    </source>
</evidence>
<dbReference type="Gene3D" id="3.40.50.1820">
    <property type="entry name" value="alpha/beta hydrolase"/>
    <property type="match status" value="1"/>
</dbReference>
<dbReference type="SUPFAM" id="SSF53474">
    <property type="entry name" value="alpha/beta-Hydrolases"/>
    <property type="match status" value="2"/>
</dbReference>
<dbReference type="GO" id="GO:0016787">
    <property type="term" value="F:hydrolase activity"/>
    <property type="evidence" value="ECO:0007669"/>
    <property type="project" value="UniProtKB-KW"/>
</dbReference>
<dbReference type="Proteomes" id="UP000244496">
    <property type="component" value="Chromosome"/>
</dbReference>
<evidence type="ECO:0000256" key="3">
    <source>
        <dbReference type="SAM" id="MobiDB-lite"/>
    </source>
</evidence>
<evidence type="ECO:0000313" key="5">
    <source>
        <dbReference type="Proteomes" id="UP000244496"/>
    </source>
</evidence>
<dbReference type="PANTHER" id="PTHR43037:SF1">
    <property type="entry name" value="BLL1128 PROTEIN"/>
    <property type="match status" value="1"/>
</dbReference>
<dbReference type="PANTHER" id="PTHR43037">
    <property type="entry name" value="UNNAMED PRODUCT-RELATED"/>
    <property type="match status" value="1"/>
</dbReference>
<proteinExistence type="predicted"/>
<dbReference type="RefSeq" id="WP_108436460.1">
    <property type="nucleotide sequence ID" value="NZ_CP028918.1"/>
</dbReference>
<dbReference type="NCBIfam" id="TIGR01840">
    <property type="entry name" value="esterase_phb"/>
    <property type="match status" value="1"/>
</dbReference>
<reference evidence="4 5" key="1">
    <citation type="submission" date="2018-04" db="EMBL/GenBank/DDBJ databases">
        <title>Genome sequencing of Gemmobacter.</title>
        <authorList>
            <person name="Yi H."/>
            <person name="Baek M.-G."/>
        </authorList>
    </citation>
    <scope>NUCLEOTIDE SEQUENCE [LARGE SCALE GENOMIC DNA]</scope>
    <source>
        <strain evidence="4 5">HYN0069</strain>
    </source>
</reference>
<dbReference type="InterPro" id="IPR050955">
    <property type="entry name" value="Plant_Biomass_Hydrol_Est"/>
</dbReference>
<dbReference type="AlphaFoldDB" id="A0A2S0UPA3"/>
<dbReference type="InterPro" id="IPR010126">
    <property type="entry name" value="Esterase_phb"/>
</dbReference>
<dbReference type="EMBL" id="CP028918">
    <property type="protein sequence ID" value="AWB49643.1"/>
    <property type="molecule type" value="Genomic_DNA"/>
</dbReference>
<name>A0A2S0UPA3_9RHOB</name>
<dbReference type="InterPro" id="IPR029058">
    <property type="entry name" value="AB_hydrolase_fold"/>
</dbReference>
<organism evidence="4 5">
    <name type="scientific">Paragemmobacter aquarius</name>
    <dbReference type="NCBI Taxonomy" id="2169400"/>
    <lineage>
        <taxon>Bacteria</taxon>
        <taxon>Pseudomonadati</taxon>
        <taxon>Pseudomonadota</taxon>
        <taxon>Alphaproteobacteria</taxon>
        <taxon>Rhodobacterales</taxon>
        <taxon>Paracoccaceae</taxon>
        <taxon>Paragemmobacter</taxon>
    </lineage>
</organism>
<dbReference type="GO" id="GO:0005576">
    <property type="term" value="C:extracellular region"/>
    <property type="evidence" value="ECO:0007669"/>
    <property type="project" value="InterPro"/>
</dbReference>
<evidence type="ECO:0000256" key="2">
    <source>
        <dbReference type="ARBA" id="ARBA00022801"/>
    </source>
</evidence>
<evidence type="ECO:0000313" key="4">
    <source>
        <dbReference type="EMBL" id="AWB49643.1"/>
    </source>
</evidence>
<dbReference type="KEGG" id="geh:HYN69_15075"/>
<protein>
    <submittedName>
        <fullName evidence="4">Poly(3-hydroxybutyrate) depolymerase</fullName>
    </submittedName>
</protein>
<keyword evidence="5" id="KW-1185">Reference proteome</keyword>
<sequence length="389" mass="41345">MPDDFATAMNRARDLVRAGKPQEATRLIQATLTAQPALDATPDPVTHPRPAPPRNRKPRIDPSQIDEAELATAKPDRKRRPLGDVISGLTKNRPDSPKARATTTAIDLAAGARFDWRRLETPQGSRDYRLYVPSAFPDGPQGLILMLHGCTQSPDDFAAGTAMNVHAERHGLLLAYPAQTRSDNAQSCWNWFRPADQMRDRSEPAVLAAIARALCSEFSVPADRIFVAGLSAGGAMAAILGQTYPDLFSATAIHSGLAAGSATDVVSAFAAMRGDATVPARGNRPVRTITFHGSADTTVHPDNSAQIMALARQTAEEPLFTTGTANGRFFTRSQTFAPDGTVQTEHWEISGTGHAWSGGSPAGSYTDPKGPDASALAVGFFLGHAAEGT</sequence>
<accession>A0A2S0UPA3</accession>
<dbReference type="Pfam" id="PF10503">
    <property type="entry name" value="Esterase_PHB"/>
    <property type="match status" value="1"/>
</dbReference>
<keyword evidence="1" id="KW-0732">Signal</keyword>